<dbReference type="EMBL" id="CAICTM010000578">
    <property type="protein sequence ID" value="CAB9513224.1"/>
    <property type="molecule type" value="Genomic_DNA"/>
</dbReference>
<evidence type="ECO:0000256" key="1">
    <source>
        <dbReference type="ARBA" id="ARBA00022448"/>
    </source>
</evidence>
<keyword evidence="2" id="KW-0349">Heme</keyword>
<keyword evidence="3" id="KW-0479">Metal-binding</keyword>
<dbReference type="GO" id="GO:0046872">
    <property type="term" value="F:metal ion binding"/>
    <property type="evidence" value="ECO:0007669"/>
    <property type="project" value="UniProtKB-KW"/>
</dbReference>
<dbReference type="GO" id="GO:0020037">
    <property type="term" value="F:heme binding"/>
    <property type="evidence" value="ECO:0007669"/>
    <property type="project" value="InterPro"/>
</dbReference>
<name>A0A9N8E5T1_9STRA</name>
<dbReference type="GO" id="GO:0019825">
    <property type="term" value="F:oxygen binding"/>
    <property type="evidence" value="ECO:0007669"/>
    <property type="project" value="InterPro"/>
</dbReference>
<dbReference type="Gene3D" id="1.10.490.10">
    <property type="entry name" value="Globins"/>
    <property type="match status" value="1"/>
</dbReference>
<keyword evidence="4" id="KW-0408">Iron</keyword>
<dbReference type="Proteomes" id="UP001153069">
    <property type="component" value="Unassembled WGS sequence"/>
</dbReference>
<proteinExistence type="predicted"/>
<dbReference type="InterPro" id="IPR012292">
    <property type="entry name" value="Globin/Proto"/>
</dbReference>
<evidence type="ECO:0000313" key="5">
    <source>
        <dbReference type="EMBL" id="CAB9513224.1"/>
    </source>
</evidence>
<dbReference type="InterPro" id="IPR009050">
    <property type="entry name" value="Globin-like_sf"/>
</dbReference>
<sequence length="412" mass="46473">MTASSQQTKITSANNCGETLYDRLGGDDMVNLLVCSFFDAILENPDLKPFFANISVAALKTHQIKLFRVIFGKEDEKPEEEDLLDYMLRTHTRLFRELGLGPTHFDMVANCLVQSLQTFSIDQEIIAECTAILAPLRAVFEYGEKVAQQEKQMDEHTKKTLPLASPKTMGTDIEVVLPEYSTIDIPSWLPQTLQKESQTGDVREWTCDLTDRFGAEGDRQIADTFLDQPYMDHHVYLVAFLQLAFCPDHGVDTRHRRQIVEIVQYPRGRDNAKLSRELFDRMICQFLITSTMMGLSSHSKLKAEGKLRSYHSHFAKKTTSVGGVDAPHVLRRVTRHVDDVSDSFSLSNSGLHCDDSDHCEISETESHRTDTKGSGKLKKKIKMGMEAPFAWLRGTIWAHGTQKNKISSAVAA</sequence>
<gene>
    <name evidence="5" type="ORF">SEMRO_579_G169950.1</name>
</gene>
<evidence type="ECO:0000256" key="2">
    <source>
        <dbReference type="ARBA" id="ARBA00022617"/>
    </source>
</evidence>
<reference evidence="5" key="1">
    <citation type="submission" date="2020-06" db="EMBL/GenBank/DDBJ databases">
        <authorList>
            <consortium name="Plant Systems Biology data submission"/>
        </authorList>
    </citation>
    <scope>NUCLEOTIDE SEQUENCE</scope>
    <source>
        <strain evidence="5">D6</strain>
    </source>
</reference>
<comment type="caution">
    <text evidence="5">The sequence shown here is derived from an EMBL/GenBank/DDBJ whole genome shotgun (WGS) entry which is preliminary data.</text>
</comment>
<dbReference type="Pfam" id="PF01152">
    <property type="entry name" value="Bac_globin"/>
    <property type="match status" value="1"/>
</dbReference>
<accession>A0A9N8E5T1</accession>
<dbReference type="AlphaFoldDB" id="A0A9N8E5T1"/>
<evidence type="ECO:0000256" key="4">
    <source>
        <dbReference type="ARBA" id="ARBA00023004"/>
    </source>
</evidence>
<organism evidence="5 6">
    <name type="scientific">Seminavis robusta</name>
    <dbReference type="NCBI Taxonomy" id="568900"/>
    <lineage>
        <taxon>Eukaryota</taxon>
        <taxon>Sar</taxon>
        <taxon>Stramenopiles</taxon>
        <taxon>Ochrophyta</taxon>
        <taxon>Bacillariophyta</taxon>
        <taxon>Bacillariophyceae</taxon>
        <taxon>Bacillariophycidae</taxon>
        <taxon>Naviculales</taxon>
        <taxon>Naviculaceae</taxon>
        <taxon>Seminavis</taxon>
    </lineage>
</organism>
<evidence type="ECO:0000256" key="3">
    <source>
        <dbReference type="ARBA" id="ARBA00022723"/>
    </source>
</evidence>
<dbReference type="InterPro" id="IPR001486">
    <property type="entry name" value="Hemoglobin_trunc"/>
</dbReference>
<dbReference type="SUPFAM" id="SSF46458">
    <property type="entry name" value="Globin-like"/>
    <property type="match status" value="1"/>
</dbReference>
<protein>
    <submittedName>
        <fullName evidence="5">Whole genome shotgun sequence</fullName>
    </submittedName>
</protein>
<dbReference type="CDD" id="cd00454">
    <property type="entry name" value="TrHb1_N"/>
    <property type="match status" value="1"/>
</dbReference>
<dbReference type="OrthoDB" id="2155372at2759"/>
<keyword evidence="1" id="KW-0813">Transport</keyword>
<evidence type="ECO:0000313" key="6">
    <source>
        <dbReference type="Proteomes" id="UP001153069"/>
    </source>
</evidence>
<keyword evidence="6" id="KW-1185">Reference proteome</keyword>